<sequence length="351" mass="36927">MGTTPPDEPNFVGYVASSDRDPLHDTLFRCDADRTRTVSGGYGTCCAVSTECGIPTACLAGTKFYEGSRRSCASDSSCATITILSRSVSPPDTSGMIIDYVCEPTSTEWKYSTLYLENPVPETSGSATLPASTGATGDSSSSSNAWIAGAIIGPVVALALVVVGVILLWKRKKRASQGQQQQPPNQGVPGKPELEGSQGNTVTGAFGAPWQKAELGGGQPRVPGLNDRNRPAANTAELRGSEAHQPSELSPDAVPMTTFELEACVRGPHELAPYPFEEPPGSGLEGPRPGMGGSPFVNNEAKQPADILVILVRKPVVGDISGKNADLGKYRITLPEVHYAPGDVIVNYRQE</sequence>
<accession>A0AAE0HBY2</accession>
<keyword evidence="2" id="KW-0812">Transmembrane</keyword>
<reference evidence="3" key="1">
    <citation type="journal article" date="2023" name="Mol. Phylogenet. Evol.">
        <title>Genome-scale phylogeny and comparative genomics of the fungal order Sordariales.</title>
        <authorList>
            <person name="Hensen N."/>
            <person name="Bonometti L."/>
            <person name="Westerberg I."/>
            <person name="Brannstrom I.O."/>
            <person name="Guillou S."/>
            <person name="Cros-Aarteil S."/>
            <person name="Calhoun S."/>
            <person name="Haridas S."/>
            <person name="Kuo A."/>
            <person name="Mondo S."/>
            <person name="Pangilinan J."/>
            <person name="Riley R."/>
            <person name="LaButti K."/>
            <person name="Andreopoulos B."/>
            <person name="Lipzen A."/>
            <person name="Chen C."/>
            <person name="Yan M."/>
            <person name="Daum C."/>
            <person name="Ng V."/>
            <person name="Clum A."/>
            <person name="Steindorff A."/>
            <person name="Ohm R.A."/>
            <person name="Martin F."/>
            <person name="Silar P."/>
            <person name="Natvig D.O."/>
            <person name="Lalanne C."/>
            <person name="Gautier V."/>
            <person name="Ament-Velasquez S.L."/>
            <person name="Kruys A."/>
            <person name="Hutchinson M.I."/>
            <person name="Powell A.J."/>
            <person name="Barry K."/>
            <person name="Miller A.N."/>
            <person name="Grigoriev I.V."/>
            <person name="Debuchy R."/>
            <person name="Gladieux P."/>
            <person name="Hiltunen Thoren M."/>
            <person name="Johannesson H."/>
        </authorList>
    </citation>
    <scope>NUCLEOTIDE SEQUENCE</scope>
    <source>
        <strain evidence="3">CBS 168.71</strain>
    </source>
</reference>
<feature type="region of interest" description="Disordered" evidence="1">
    <location>
        <begin position="270"/>
        <end position="296"/>
    </location>
</feature>
<feature type="transmembrane region" description="Helical" evidence="2">
    <location>
        <begin position="145"/>
        <end position="169"/>
    </location>
</feature>
<proteinExistence type="predicted"/>
<keyword evidence="2" id="KW-1133">Transmembrane helix</keyword>
<dbReference type="EMBL" id="JAUEPN010000006">
    <property type="protein sequence ID" value="KAK3293695.1"/>
    <property type="molecule type" value="Genomic_DNA"/>
</dbReference>
<keyword evidence="4" id="KW-1185">Reference proteome</keyword>
<reference evidence="3" key="2">
    <citation type="submission" date="2023-06" db="EMBL/GenBank/DDBJ databases">
        <authorList>
            <consortium name="Lawrence Berkeley National Laboratory"/>
            <person name="Haridas S."/>
            <person name="Hensen N."/>
            <person name="Bonometti L."/>
            <person name="Westerberg I."/>
            <person name="Brannstrom I.O."/>
            <person name="Guillou S."/>
            <person name="Cros-Aarteil S."/>
            <person name="Calhoun S."/>
            <person name="Kuo A."/>
            <person name="Mondo S."/>
            <person name="Pangilinan J."/>
            <person name="Riley R."/>
            <person name="Labutti K."/>
            <person name="Andreopoulos B."/>
            <person name="Lipzen A."/>
            <person name="Chen C."/>
            <person name="Yanf M."/>
            <person name="Daum C."/>
            <person name="Ng V."/>
            <person name="Clum A."/>
            <person name="Steindorff A."/>
            <person name="Ohm R."/>
            <person name="Martin F."/>
            <person name="Silar P."/>
            <person name="Natvig D."/>
            <person name="Lalanne C."/>
            <person name="Gautier V."/>
            <person name="Ament-Velasquez S.L."/>
            <person name="Kruys A."/>
            <person name="Hutchinson M.I."/>
            <person name="Powell A.J."/>
            <person name="Barry K."/>
            <person name="Miller A.N."/>
            <person name="Grigoriev I.V."/>
            <person name="Debuchy R."/>
            <person name="Gladieux P."/>
            <person name="Thoren M.H."/>
            <person name="Johannesson H."/>
        </authorList>
    </citation>
    <scope>NUCLEOTIDE SEQUENCE</scope>
    <source>
        <strain evidence="3">CBS 168.71</strain>
    </source>
</reference>
<feature type="compositionally biased region" description="Low complexity" evidence="1">
    <location>
        <begin position="177"/>
        <end position="190"/>
    </location>
</feature>
<dbReference type="AlphaFoldDB" id="A0AAE0HBY2"/>
<evidence type="ECO:0000256" key="2">
    <source>
        <dbReference type="SAM" id="Phobius"/>
    </source>
</evidence>
<protein>
    <submittedName>
        <fullName evidence="3">Uncharacterized protein</fullName>
    </submittedName>
</protein>
<evidence type="ECO:0000313" key="4">
    <source>
        <dbReference type="Proteomes" id="UP001278766"/>
    </source>
</evidence>
<keyword evidence="2" id="KW-0472">Membrane</keyword>
<dbReference type="GeneID" id="87844634"/>
<gene>
    <name evidence="3" type="ORF">B0H64DRAFT_466314</name>
</gene>
<evidence type="ECO:0000256" key="1">
    <source>
        <dbReference type="SAM" id="MobiDB-lite"/>
    </source>
</evidence>
<organism evidence="3 4">
    <name type="scientific">Chaetomium fimeti</name>
    <dbReference type="NCBI Taxonomy" id="1854472"/>
    <lineage>
        <taxon>Eukaryota</taxon>
        <taxon>Fungi</taxon>
        <taxon>Dikarya</taxon>
        <taxon>Ascomycota</taxon>
        <taxon>Pezizomycotina</taxon>
        <taxon>Sordariomycetes</taxon>
        <taxon>Sordariomycetidae</taxon>
        <taxon>Sordariales</taxon>
        <taxon>Chaetomiaceae</taxon>
        <taxon>Chaetomium</taxon>
    </lineage>
</organism>
<feature type="region of interest" description="Disordered" evidence="1">
    <location>
        <begin position="174"/>
        <end position="252"/>
    </location>
</feature>
<name>A0AAE0HBY2_9PEZI</name>
<dbReference type="Proteomes" id="UP001278766">
    <property type="component" value="Unassembled WGS sequence"/>
</dbReference>
<dbReference type="RefSeq" id="XP_062657209.1">
    <property type="nucleotide sequence ID" value="XM_062807686.1"/>
</dbReference>
<comment type="caution">
    <text evidence="3">The sequence shown here is derived from an EMBL/GenBank/DDBJ whole genome shotgun (WGS) entry which is preliminary data.</text>
</comment>
<evidence type="ECO:0000313" key="3">
    <source>
        <dbReference type="EMBL" id="KAK3293695.1"/>
    </source>
</evidence>